<keyword evidence="8" id="KW-0624">Polysaccharide degradation</keyword>
<organism evidence="12">
    <name type="scientific">Melampsora larici-populina (strain 98AG31 / pathotype 3-4-7)</name>
    <name type="common">Poplar leaf rust fungus</name>
    <dbReference type="NCBI Taxonomy" id="747676"/>
    <lineage>
        <taxon>Eukaryota</taxon>
        <taxon>Fungi</taxon>
        <taxon>Dikarya</taxon>
        <taxon>Basidiomycota</taxon>
        <taxon>Pucciniomycotina</taxon>
        <taxon>Pucciniomycetes</taxon>
        <taxon>Pucciniales</taxon>
        <taxon>Melampsoraceae</taxon>
        <taxon>Melampsora</taxon>
    </lineage>
</organism>
<feature type="chain" id="PRO_5003320973" description="pectin lyase" evidence="9">
    <location>
        <begin position="30"/>
        <end position="406"/>
    </location>
</feature>
<evidence type="ECO:0000256" key="3">
    <source>
        <dbReference type="ARBA" id="ARBA00023180"/>
    </source>
</evidence>
<name>F4RS03_MELLP</name>
<keyword evidence="9" id="KW-0732">Signal</keyword>
<dbReference type="SMART" id="SM00656">
    <property type="entry name" value="Amb_all"/>
    <property type="match status" value="1"/>
</dbReference>
<evidence type="ECO:0000256" key="5">
    <source>
        <dbReference type="ARBA" id="ARBA00036818"/>
    </source>
</evidence>
<dbReference type="InterPro" id="IPR045032">
    <property type="entry name" value="PEL"/>
</dbReference>
<dbReference type="SUPFAM" id="SSF51126">
    <property type="entry name" value="Pectin lyase-like"/>
    <property type="match status" value="1"/>
</dbReference>
<protein>
    <recommendedName>
        <fullName evidence="7">pectin lyase</fullName>
        <ecNumber evidence="7">4.2.2.10</ecNumber>
    </recommendedName>
</protein>
<evidence type="ECO:0000256" key="9">
    <source>
        <dbReference type="SAM" id="SignalP"/>
    </source>
</evidence>
<dbReference type="RefSeq" id="XP_007411862.1">
    <property type="nucleotide sequence ID" value="XM_007411800.1"/>
</dbReference>
<evidence type="ECO:0000256" key="6">
    <source>
        <dbReference type="ARBA" id="ARBA00037631"/>
    </source>
</evidence>
<keyword evidence="4 8" id="KW-0456">Lyase</keyword>
<evidence type="ECO:0000256" key="8">
    <source>
        <dbReference type="RuleBase" id="RU361173"/>
    </source>
</evidence>
<dbReference type="InterPro" id="IPR002022">
    <property type="entry name" value="Pec_lyase"/>
</dbReference>
<comment type="similarity">
    <text evidence="1 8">Belongs to the polysaccharide lyase 1 family.</text>
</comment>
<dbReference type="GO" id="GO:0047490">
    <property type="term" value="F:pectin lyase activity"/>
    <property type="evidence" value="ECO:0007669"/>
    <property type="project" value="UniProtKB-EC"/>
</dbReference>
<dbReference type="GO" id="GO:0000272">
    <property type="term" value="P:polysaccharide catabolic process"/>
    <property type="evidence" value="ECO:0007669"/>
    <property type="project" value="UniProtKB-KW"/>
</dbReference>
<dbReference type="Proteomes" id="UP000001072">
    <property type="component" value="Unassembled WGS sequence"/>
</dbReference>
<reference evidence="12" key="1">
    <citation type="journal article" date="2011" name="Proc. Natl. Acad. Sci. U.S.A.">
        <title>Obligate biotrophy features unraveled by the genomic analysis of rust fungi.</title>
        <authorList>
            <person name="Duplessis S."/>
            <person name="Cuomo C.A."/>
            <person name="Lin Y.-C."/>
            <person name="Aerts A."/>
            <person name="Tisserant E."/>
            <person name="Veneault-Fourrey C."/>
            <person name="Joly D.L."/>
            <person name="Hacquard S."/>
            <person name="Amselem J."/>
            <person name="Cantarel B.L."/>
            <person name="Chiu R."/>
            <person name="Coutinho P.M."/>
            <person name="Feau N."/>
            <person name="Field M."/>
            <person name="Frey P."/>
            <person name="Gelhaye E."/>
            <person name="Goldberg J."/>
            <person name="Grabherr M.G."/>
            <person name="Kodira C.D."/>
            <person name="Kohler A."/>
            <person name="Kuees U."/>
            <person name="Lindquist E.A."/>
            <person name="Lucas S.M."/>
            <person name="Mago R."/>
            <person name="Mauceli E."/>
            <person name="Morin E."/>
            <person name="Murat C."/>
            <person name="Pangilinan J.L."/>
            <person name="Park R."/>
            <person name="Pearson M."/>
            <person name="Quesneville H."/>
            <person name="Rouhier N."/>
            <person name="Sakthikumar S."/>
            <person name="Salamov A.A."/>
            <person name="Schmutz J."/>
            <person name="Selles B."/>
            <person name="Shapiro H."/>
            <person name="Tanguay P."/>
            <person name="Tuskan G.A."/>
            <person name="Henrissat B."/>
            <person name="Van de Peer Y."/>
            <person name="Rouze P."/>
            <person name="Ellis J.G."/>
            <person name="Dodds P.N."/>
            <person name="Schein J.E."/>
            <person name="Zhong S."/>
            <person name="Hamelin R.C."/>
            <person name="Grigoriev I.V."/>
            <person name="Szabo L.J."/>
            <person name="Martin F."/>
        </authorList>
    </citation>
    <scope>NUCLEOTIDE SEQUENCE [LARGE SCALE GENOMIC DNA]</scope>
    <source>
        <strain evidence="12">98AG31 / pathotype 3-4-7</strain>
    </source>
</reference>
<dbReference type="InterPro" id="IPR011050">
    <property type="entry name" value="Pectin_lyase_fold/virulence"/>
</dbReference>
<dbReference type="EC" id="4.2.2.10" evidence="7"/>
<feature type="domain" description="Pectate lyase" evidence="10">
    <location>
        <begin position="104"/>
        <end position="317"/>
    </location>
</feature>
<sequence length="406" mass="43056">MLNTSIWNFFFSLFLHIFLITHSLSPVSAGGKPVGFGAAVTGGGNARPVAPANIGELKAWLADHVPRVILIDRVFDFADSEGNVTGPGCSIWPQCSNGALTQVAIDFRGWCGQQKNARHLTVNYRKAAMTPLVIGSNKSLLGVGAKGVIRGKGVVINKPDRNVIIRNIHFTDMNPFAVWGGDSITLNGATDVWIDHCTFSLIGRQMISTGGSFPNSGITISNNHFVGKTPWSTDCLGQHYWTVILGGIGDQITLAENCYVSTSGRSPKLGAVANTRVFSHSFNNYHDATLGQAVEVTRGGTLIVEGDVFDRTAPADPHQAFTETGGALFAPFTPQEAQACQGALGRVCVPNLISRPPPGKAPFKFDVNPAALNAARVLPAVKTAHVQPASAIASRKMSQCGIGKIS</sequence>
<dbReference type="VEuPathDB" id="FungiDB:MELLADRAFT_44084"/>
<keyword evidence="8" id="KW-0119">Carbohydrate metabolism</keyword>
<feature type="signal peptide" evidence="9">
    <location>
        <begin position="1"/>
        <end position="29"/>
    </location>
</feature>
<dbReference type="KEGG" id="mlr:MELLADRAFT_44084"/>
<accession>F4RS03</accession>
<dbReference type="InParanoid" id="F4RS03"/>
<dbReference type="GO" id="GO:0030570">
    <property type="term" value="F:pectate lyase activity"/>
    <property type="evidence" value="ECO:0007669"/>
    <property type="project" value="InterPro"/>
</dbReference>
<gene>
    <name evidence="11" type="ORF">MELLADRAFT_44084</name>
</gene>
<dbReference type="HOGENOM" id="CLU_021980_0_0_1"/>
<keyword evidence="12" id="KW-1185">Reference proteome</keyword>
<dbReference type="GO" id="GO:0005576">
    <property type="term" value="C:extracellular region"/>
    <property type="evidence" value="ECO:0007669"/>
    <property type="project" value="UniProtKB-SubCell"/>
</dbReference>
<dbReference type="Pfam" id="PF00544">
    <property type="entry name" value="Pectate_lyase_4"/>
    <property type="match status" value="1"/>
</dbReference>
<dbReference type="OrthoDB" id="1637350at2759"/>
<evidence type="ECO:0000256" key="7">
    <source>
        <dbReference type="ARBA" id="ARBA00039082"/>
    </source>
</evidence>
<dbReference type="AlphaFoldDB" id="F4RS03"/>
<keyword evidence="3" id="KW-0325">Glycoprotein</keyword>
<comment type="function">
    <text evidence="6">Pectinolytic enzymes consist of four classes of enzymes: pectin lyase, polygalacturonase, pectin methylesterase and rhamnogalacturonase. Among pectinolytic enzymes, pectin lyase is the most important in depolymerization of pectin, since it cleaves internal glycosidic bonds of highly methylated pectins.</text>
</comment>
<dbReference type="PANTHER" id="PTHR31683">
    <property type="entry name" value="PECTATE LYASE 18-RELATED"/>
    <property type="match status" value="1"/>
</dbReference>
<dbReference type="PANTHER" id="PTHR31683:SF67">
    <property type="entry name" value="PECTIN LYASE F-RELATED"/>
    <property type="match status" value="1"/>
</dbReference>
<keyword evidence="8" id="KW-0964">Secreted</keyword>
<evidence type="ECO:0000256" key="4">
    <source>
        <dbReference type="ARBA" id="ARBA00023239"/>
    </source>
</evidence>
<evidence type="ECO:0000313" key="12">
    <source>
        <dbReference type="Proteomes" id="UP000001072"/>
    </source>
</evidence>
<dbReference type="GeneID" id="18928154"/>
<keyword evidence="2" id="KW-1015">Disulfide bond</keyword>
<evidence type="ECO:0000259" key="10">
    <source>
        <dbReference type="SMART" id="SM00656"/>
    </source>
</evidence>
<evidence type="ECO:0000256" key="2">
    <source>
        <dbReference type="ARBA" id="ARBA00023157"/>
    </source>
</evidence>
<comment type="subcellular location">
    <subcellularLocation>
        <location evidence="8">Secreted</location>
    </subcellularLocation>
</comment>
<evidence type="ECO:0000256" key="1">
    <source>
        <dbReference type="ARBA" id="ARBA00010980"/>
    </source>
</evidence>
<evidence type="ECO:0000313" key="11">
    <source>
        <dbReference type="EMBL" id="EGG04771.1"/>
    </source>
</evidence>
<dbReference type="eggNOG" id="ENOG502QXM6">
    <property type="taxonomic scope" value="Eukaryota"/>
</dbReference>
<dbReference type="Gene3D" id="2.160.20.10">
    <property type="entry name" value="Single-stranded right-handed beta-helix, Pectin lyase-like"/>
    <property type="match status" value="1"/>
</dbReference>
<dbReference type="InterPro" id="IPR012334">
    <property type="entry name" value="Pectin_lyas_fold"/>
</dbReference>
<proteinExistence type="inferred from homology"/>
<dbReference type="EMBL" id="GL883116">
    <property type="protein sequence ID" value="EGG04771.1"/>
    <property type="molecule type" value="Genomic_DNA"/>
</dbReference>
<comment type="catalytic activity">
    <reaction evidence="5">
        <text>Eliminative cleavage of (1-&gt;4)-alpha-D-galacturonan methyl ester to give oligosaccharides with 4-deoxy-6-O-methyl-alpha-D-galact-4-enuronosyl groups at their non-reducing ends.</text>
        <dbReference type="EC" id="4.2.2.10"/>
    </reaction>
</comment>